<sequence length="199" mass="22105">MHRQCADPPPPSIRASYILLRHLRQLRAPERSRQPPRLPILSTATMDPGDPAAHTNDPQPSVFRWVLGFLLVGAAWGMTTPFMRRAAVNNEAPPRPYLSDPAVPWVKRKIWGVIFAVIDLLRNPAYAVPLLINVTGSVWFFLLLGSAELSLMVPITNSCAFLFTVLGEWLAERKVIEKETWFGMALVLGGIALCVAAKK</sequence>
<dbReference type="InterPro" id="IPR018908">
    <property type="entry name" value="TMEM234"/>
</dbReference>
<evidence type="ECO:0000256" key="5">
    <source>
        <dbReference type="SAM" id="MobiDB-lite"/>
    </source>
</evidence>
<feature type="transmembrane region" description="Helical" evidence="6">
    <location>
        <begin position="125"/>
        <end position="145"/>
    </location>
</feature>
<evidence type="ECO:0008006" key="9">
    <source>
        <dbReference type="Google" id="ProtNLM"/>
    </source>
</evidence>
<feature type="transmembrane region" description="Helical" evidence="6">
    <location>
        <begin position="180"/>
        <end position="198"/>
    </location>
</feature>
<keyword evidence="8" id="KW-1185">Reference proteome</keyword>
<evidence type="ECO:0000256" key="2">
    <source>
        <dbReference type="ARBA" id="ARBA00022692"/>
    </source>
</evidence>
<gene>
    <name evidence="7" type="ORF">B0J12DRAFT_646060</name>
</gene>
<dbReference type="PANTHER" id="PTHR28668">
    <property type="entry name" value="TRANSMEMBRANE PROTEIN 234"/>
    <property type="match status" value="1"/>
</dbReference>
<keyword evidence="3 6" id="KW-1133">Transmembrane helix</keyword>
<evidence type="ECO:0000256" key="6">
    <source>
        <dbReference type="SAM" id="Phobius"/>
    </source>
</evidence>
<feature type="region of interest" description="Disordered" evidence="5">
    <location>
        <begin position="31"/>
        <end position="57"/>
    </location>
</feature>
<evidence type="ECO:0000313" key="8">
    <source>
        <dbReference type="Proteomes" id="UP000774617"/>
    </source>
</evidence>
<organism evidence="7 8">
    <name type="scientific">Macrophomina phaseolina</name>
    <dbReference type="NCBI Taxonomy" id="35725"/>
    <lineage>
        <taxon>Eukaryota</taxon>
        <taxon>Fungi</taxon>
        <taxon>Dikarya</taxon>
        <taxon>Ascomycota</taxon>
        <taxon>Pezizomycotina</taxon>
        <taxon>Dothideomycetes</taxon>
        <taxon>Dothideomycetes incertae sedis</taxon>
        <taxon>Botryosphaeriales</taxon>
        <taxon>Botryosphaeriaceae</taxon>
        <taxon>Macrophomina</taxon>
    </lineage>
</organism>
<evidence type="ECO:0000313" key="7">
    <source>
        <dbReference type="EMBL" id="KAH7062655.1"/>
    </source>
</evidence>
<evidence type="ECO:0000256" key="3">
    <source>
        <dbReference type="ARBA" id="ARBA00022989"/>
    </source>
</evidence>
<evidence type="ECO:0000256" key="4">
    <source>
        <dbReference type="ARBA" id="ARBA00023136"/>
    </source>
</evidence>
<accession>A0ABQ8GR29</accession>
<keyword evidence="4 6" id="KW-0472">Membrane</keyword>
<keyword evidence="2 6" id="KW-0812">Transmembrane</keyword>
<feature type="transmembrane region" description="Helical" evidence="6">
    <location>
        <begin position="62"/>
        <end position="79"/>
    </location>
</feature>
<dbReference type="Gene3D" id="1.10.3730.20">
    <property type="match status" value="1"/>
</dbReference>
<proteinExistence type="predicted"/>
<feature type="transmembrane region" description="Helical" evidence="6">
    <location>
        <begin position="151"/>
        <end position="171"/>
    </location>
</feature>
<comment type="caution">
    <text evidence="7">The sequence shown here is derived from an EMBL/GenBank/DDBJ whole genome shotgun (WGS) entry which is preliminary data.</text>
</comment>
<dbReference type="EMBL" id="JAGTJR010000003">
    <property type="protein sequence ID" value="KAH7062655.1"/>
    <property type="molecule type" value="Genomic_DNA"/>
</dbReference>
<evidence type="ECO:0000256" key="1">
    <source>
        <dbReference type="ARBA" id="ARBA00004141"/>
    </source>
</evidence>
<name>A0ABQ8GR29_9PEZI</name>
<comment type="subcellular location">
    <subcellularLocation>
        <location evidence="1">Membrane</location>
        <topology evidence="1">Multi-pass membrane protein</topology>
    </subcellularLocation>
</comment>
<reference evidence="7 8" key="1">
    <citation type="journal article" date="2021" name="Nat. Commun.">
        <title>Genetic determinants of endophytism in the Arabidopsis root mycobiome.</title>
        <authorList>
            <person name="Mesny F."/>
            <person name="Miyauchi S."/>
            <person name="Thiergart T."/>
            <person name="Pickel B."/>
            <person name="Atanasova L."/>
            <person name="Karlsson M."/>
            <person name="Huettel B."/>
            <person name="Barry K.W."/>
            <person name="Haridas S."/>
            <person name="Chen C."/>
            <person name="Bauer D."/>
            <person name="Andreopoulos W."/>
            <person name="Pangilinan J."/>
            <person name="LaButti K."/>
            <person name="Riley R."/>
            <person name="Lipzen A."/>
            <person name="Clum A."/>
            <person name="Drula E."/>
            <person name="Henrissat B."/>
            <person name="Kohler A."/>
            <person name="Grigoriev I.V."/>
            <person name="Martin F.M."/>
            <person name="Hacquard S."/>
        </authorList>
    </citation>
    <scope>NUCLEOTIDE SEQUENCE [LARGE SCALE GENOMIC DNA]</scope>
    <source>
        <strain evidence="7 8">MPI-SDFR-AT-0080</strain>
    </source>
</reference>
<dbReference type="Proteomes" id="UP000774617">
    <property type="component" value="Unassembled WGS sequence"/>
</dbReference>
<dbReference type="PANTHER" id="PTHR28668:SF1">
    <property type="entry name" value="TRANSMEMBRANE PROTEIN 234"/>
    <property type="match status" value="1"/>
</dbReference>
<dbReference type="Pfam" id="PF10639">
    <property type="entry name" value="TMEM234"/>
    <property type="match status" value="1"/>
</dbReference>
<protein>
    <recommendedName>
        <fullName evidence="9">Integral membrane protein</fullName>
    </recommendedName>
</protein>